<dbReference type="GO" id="GO:0005658">
    <property type="term" value="C:alpha DNA polymerase:primase complex"/>
    <property type="evidence" value="ECO:0007669"/>
    <property type="project" value="TreeGrafter"/>
</dbReference>
<dbReference type="InterPro" id="IPR007185">
    <property type="entry name" value="DNA_pol_a/d/e_bsu"/>
</dbReference>
<comment type="similarity">
    <text evidence="2 6">Belongs to the DNA polymerase alpha subunit B family.</text>
</comment>
<evidence type="ECO:0000259" key="8">
    <source>
        <dbReference type="Pfam" id="PF04042"/>
    </source>
</evidence>
<evidence type="ECO:0000256" key="2">
    <source>
        <dbReference type="ARBA" id="ARBA00007299"/>
    </source>
</evidence>
<dbReference type="InterPro" id="IPR013627">
    <property type="entry name" value="Pol_alpha_B_N"/>
</dbReference>
<keyword evidence="4 6" id="KW-0235">DNA replication</keyword>
<evidence type="ECO:0000256" key="7">
    <source>
        <dbReference type="SAM" id="MobiDB-lite"/>
    </source>
</evidence>
<sequence length="619" mass="68841">MGVVQDEELQEEFDVFGINLNEQLIDKLKELCITYNLDADRVADEWLAFSKARKDIPISLENLDLFDREKLAKKTQRTPQTPLNKRTQQKVYNINNVSEGVDISDAENLYNTYGGTPSSKGTAAQKRQLTPDNPTIKRFQNSTRSPAVPFSPASFSPVGATPSKKYNSRTNAGDVIASIGNVDNAKWSGSGNKCAIKLHDPMENMSPEEKDSVKDLCQDFKYMFQKLTDKAAVLNEMIDEMATQLQEKHSIEEFSHVALPVQEEVTLVGRICCDSLGKMNAKSVILEGSRDTSAGRSVPLDLSDLKQYSLFPGQIVAMDGINTSGQKFVVKKLYEGVVQSLPSCSNDKDQISSNDMTVLIAAGPFSTSDNLSFEPLADLVKHIRKDKPDVVILMGPFVDLKNDLIENGKCITPFDDIFKTKLKEISDVASNDCQVIVLPSYRDVHHDYVYPQPPFFHQSQNSRMKAKTDYPNVHFMPDPCVVDINNVIFGLTSSDVMFQLGAEEISFNPPGASDRMARLAEHLLTQQNFYPLYPSPEDVNIDYEVFEYYARMPCTPHVLVLPSDLKQFTKDIQGCCCINPGRLARGQAGGTFSRVQVRGGAIVSQQSILSSITAQVLRI</sequence>
<protein>
    <recommendedName>
        <fullName evidence="3 6">DNA polymerase alpha subunit B</fullName>
    </recommendedName>
</protein>
<dbReference type="PANTHER" id="PTHR23061">
    <property type="entry name" value="DNA POLYMERASE 2 ALPHA 70 KDA SUBUNIT"/>
    <property type="match status" value="1"/>
</dbReference>
<dbReference type="InterPro" id="IPR016722">
    <property type="entry name" value="DNA_pol_alpha_bsu"/>
</dbReference>
<keyword evidence="5 6" id="KW-0539">Nucleus</keyword>
<feature type="compositionally biased region" description="Polar residues" evidence="7">
    <location>
        <begin position="112"/>
        <end position="144"/>
    </location>
</feature>
<evidence type="ECO:0000313" key="11">
    <source>
        <dbReference type="EnsemblMetazoa" id="G12007.1:cds"/>
    </source>
</evidence>
<keyword evidence="12" id="KW-1185">Reference proteome</keyword>
<dbReference type="FunFam" id="3.60.21.60:FF:000003">
    <property type="entry name" value="DNA polymerase alpha subunit B"/>
    <property type="match status" value="1"/>
</dbReference>
<dbReference type="Pfam" id="PF04042">
    <property type="entry name" value="DNA_pol_E_B"/>
    <property type="match status" value="1"/>
</dbReference>
<feature type="compositionally biased region" description="Low complexity" evidence="7">
    <location>
        <begin position="145"/>
        <end position="158"/>
    </location>
</feature>
<dbReference type="InterPro" id="IPR054300">
    <property type="entry name" value="OB_DPOA2"/>
</dbReference>
<dbReference type="PIRSF" id="PIRSF018300">
    <property type="entry name" value="DNA_pol_alph_2"/>
    <property type="match status" value="1"/>
</dbReference>
<evidence type="ECO:0000256" key="6">
    <source>
        <dbReference type="PIRNR" id="PIRNR018300"/>
    </source>
</evidence>
<dbReference type="EnsemblMetazoa" id="G12007.1">
    <property type="protein sequence ID" value="G12007.1:cds"/>
    <property type="gene ID" value="G12007"/>
</dbReference>
<organism evidence="11 12">
    <name type="scientific">Magallana gigas</name>
    <name type="common">Pacific oyster</name>
    <name type="synonym">Crassostrea gigas</name>
    <dbReference type="NCBI Taxonomy" id="29159"/>
    <lineage>
        <taxon>Eukaryota</taxon>
        <taxon>Metazoa</taxon>
        <taxon>Spiralia</taxon>
        <taxon>Lophotrochozoa</taxon>
        <taxon>Mollusca</taxon>
        <taxon>Bivalvia</taxon>
        <taxon>Autobranchia</taxon>
        <taxon>Pteriomorphia</taxon>
        <taxon>Ostreida</taxon>
        <taxon>Ostreoidea</taxon>
        <taxon>Ostreidae</taxon>
        <taxon>Magallana</taxon>
    </lineage>
</organism>
<dbReference type="Gene3D" id="1.10.8.530">
    <property type="entry name" value="DNA polymerase alpha-primase, subunit B, N-terminal domain"/>
    <property type="match status" value="1"/>
</dbReference>
<comment type="subcellular location">
    <subcellularLocation>
        <location evidence="1 6">Nucleus</location>
    </subcellularLocation>
</comment>
<evidence type="ECO:0000256" key="1">
    <source>
        <dbReference type="ARBA" id="ARBA00004123"/>
    </source>
</evidence>
<evidence type="ECO:0000256" key="3">
    <source>
        <dbReference type="ARBA" id="ARBA00018596"/>
    </source>
</evidence>
<dbReference type="GO" id="GO:0006270">
    <property type="term" value="P:DNA replication initiation"/>
    <property type="evidence" value="ECO:0007669"/>
    <property type="project" value="TreeGrafter"/>
</dbReference>
<dbReference type="Pfam" id="PF22062">
    <property type="entry name" value="OB_DPOA2"/>
    <property type="match status" value="1"/>
</dbReference>
<dbReference type="PANTHER" id="PTHR23061:SF12">
    <property type="entry name" value="DNA POLYMERASE ALPHA SUBUNIT B"/>
    <property type="match status" value="1"/>
</dbReference>
<dbReference type="OMA" id="PFLDIEH"/>
<dbReference type="EnsemblMetazoa" id="G12007.2">
    <property type="protein sequence ID" value="G12007.2:cds"/>
    <property type="gene ID" value="G12007"/>
</dbReference>
<evidence type="ECO:0000256" key="4">
    <source>
        <dbReference type="ARBA" id="ARBA00022705"/>
    </source>
</evidence>
<dbReference type="OrthoDB" id="336885at2759"/>
<dbReference type="AlphaFoldDB" id="A0A8W8I178"/>
<dbReference type="Gene3D" id="3.60.21.60">
    <property type="match status" value="2"/>
</dbReference>
<evidence type="ECO:0000256" key="5">
    <source>
        <dbReference type="ARBA" id="ARBA00023242"/>
    </source>
</evidence>
<proteinExistence type="inferred from homology"/>
<feature type="region of interest" description="Disordered" evidence="7">
    <location>
        <begin position="112"/>
        <end position="166"/>
    </location>
</feature>
<evidence type="ECO:0000259" key="9">
    <source>
        <dbReference type="Pfam" id="PF08418"/>
    </source>
</evidence>
<dbReference type="Proteomes" id="UP000005408">
    <property type="component" value="Unassembled WGS sequence"/>
</dbReference>
<dbReference type="Pfam" id="PF08418">
    <property type="entry name" value="Pol_alpha_B_N"/>
    <property type="match status" value="1"/>
</dbReference>
<evidence type="ECO:0000259" key="10">
    <source>
        <dbReference type="Pfam" id="PF22062"/>
    </source>
</evidence>
<dbReference type="InterPro" id="IPR043034">
    <property type="entry name" value="DNA_pol_alpha_B_N_sf"/>
</dbReference>
<feature type="domain" description="DNA polymerase alpha subunit B N-terminal" evidence="9">
    <location>
        <begin position="7"/>
        <end position="73"/>
    </location>
</feature>
<reference evidence="11" key="1">
    <citation type="submission" date="2022-08" db="UniProtKB">
        <authorList>
            <consortium name="EnsemblMetazoa"/>
        </authorList>
    </citation>
    <scope>IDENTIFICATION</scope>
    <source>
        <strain evidence="11">05x7-T-G4-1.051#20</strain>
    </source>
</reference>
<feature type="domain" description="DNA polymerase alpha/delta/epsilon subunit B" evidence="8">
    <location>
        <begin position="358"/>
        <end position="570"/>
    </location>
</feature>
<feature type="domain" description="DNA polymerase alpha subunit B OB" evidence="10">
    <location>
        <begin position="233"/>
        <end position="336"/>
    </location>
</feature>
<comment type="function">
    <text evidence="6">Accessory subunit of the DNA polymerase alpha complex (also known as the alpha DNA polymerase-primase complex) which plays an essential role in the initiation of DNA synthesis.</text>
</comment>
<evidence type="ECO:0000313" key="12">
    <source>
        <dbReference type="Proteomes" id="UP000005408"/>
    </source>
</evidence>
<name>A0A8W8I178_MAGGI</name>
<accession>A0A8W8I178</accession>
<dbReference type="GO" id="GO:0003677">
    <property type="term" value="F:DNA binding"/>
    <property type="evidence" value="ECO:0007669"/>
    <property type="project" value="InterPro"/>
</dbReference>